<dbReference type="CDD" id="cd21153">
    <property type="entry name" value="PUA_RlmI"/>
    <property type="match status" value="1"/>
</dbReference>
<dbReference type="Gene3D" id="3.40.50.150">
    <property type="entry name" value="Vaccinia Virus protein VP39"/>
    <property type="match status" value="1"/>
</dbReference>
<keyword evidence="4 10" id="KW-0489">Methyltransferase</keyword>
<dbReference type="Gene3D" id="2.30.130.10">
    <property type="entry name" value="PUA domain"/>
    <property type="match status" value="1"/>
</dbReference>
<evidence type="ECO:0000256" key="4">
    <source>
        <dbReference type="ARBA" id="ARBA00022603"/>
    </source>
</evidence>
<evidence type="ECO:0000256" key="1">
    <source>
        <dbReference type="ARBA" id="ARBA00004496"/>
    </source>
</evidence>
<feature type="domain" description="S-adenosylmethionine-dependent methyltransferase" evidence="8">
    <location>
        <begin position="172"/>
        <end position="376"/>
    </location>
</feature>
<dbReference type="GO" id="GO:0005737">
    <property type="term" value="C:cytoplasm"/>
    <property type="evidence" value="ECO:0007669"/>
    <property type="project" value="UniProtKB-SubCell"/>
</dbReference>
<dbReference type="Gene3D" id="3.30.750.80">
    <property type="entry name" value="RNA methyltransferase domain (HRMD) like"/>
    <property type="match status" value="1"/>
</dbReference>
<evidence type="ECO:0000259" key="8">
    <source>
        <dbReference type="Pfam" id="PF10672"/>
    </source>
</evidence>
<dbReference type="GO" id="GO:0032259">
    <property type="term" value="P:methylation"/>
    <property type="evidence" value="ECO:0007669"/>
    <property type="project" value="UniProtKB-KW"/>
</dbReference>
<dbReference type="PROSITE" id="PS50890">
    <property type="entry name" value="PUA"/>
    <property type="match status" value="1"/>
</dbReference>
<evidence type="ECO:0000313" key="11">
    <source>
        <dbReference type="Proteomes" id="UP000569732"/>
    </source>
</evidence>
<keyword evidence="2" id="KW-0963">Cytoplasm</keyword>
<dbReference type="PANTHER" id="PTHR42873">
    <property type="entry name" value="RIBOSOMAL RNA LARGE SUBUNIT METHYLTRANSFERASE"/>
    <property type="match status" value="1"/>
</dbReference>
<dbReference type="PANTHER" id="PTHR42873:SF1">
    <property type="entry name" value="S-ADENOSYLMETHIONINE-DEPENDENT METHYLTRANSFERASE DOMAIN-CONTAINING PROTEIN"/>
    <property type="match status" value="1"/>
</dbReference>
<reference evidence="10 11" key="1">
    <citation type="submission" date="2020-07" db="EMBL/GenBank/DDBJ databases">
        <title>Endozoicomonas sp. nov., isolated from sediment.</title>
        <authorList>
            <person name="Gu T."/>
        </authorList>
    </citation>
    <scope>NUCLEOTIDE SEQUENCE [LARGE SCALE GENOMIC DNA]</scope>
    <source>
        <strain evidence="10 11">SM1973</strain>
    </source>
</reference>
<evidence type="ECO:0000256" key="5">
    <source>
        <dbReference type="ARBA" id="ARBA00022679"/>
    </source>
</evidence>
<evidence type="ECO:0000313" key="10">
    <source>
        <dbReference type="EMBL" id="NYZ66358.1"/>
    </source>
</evidence>
<keyword evidence="11" id="KW-1185">Reference proteome</keyword>
<keyword evidence="6" id="KW-0949">S-adenosyl-L-methionine</keyword>
<accession>A0A853I6R3</accession>
<dbReference type="RefSeq" id="WP_180568387.1">
    <property type="nucleotide sequence ID" value="NZ_JACCKB010000013.1"/>
</dbReference>
<dbReference type="InterPro" id="IPR029063">
    <property type="entry name" value="SAM-dependent_MTases_sf"/>
</dbReference>
<dbReference type="GO" id="GO:0003723">
    <property type="term" value="F:RNA binding"/>
    <property type="evidence" value="ECO:0007669"/>
    <property type="project" value="InterPro"/>
</dbReference>
<comment type="subcellular location">
    <subcellularLocation>
        <location evidence="1">Cytoplasm</location>
    </subcellularLocation>
</comment>
<evidence type="ECO:0000259" key="9">
    <source>
        <dbReference type="Pfam" id="PF17785"/>
    </source>
</evidence>
<feature type="domain" description="RlmI-like PUA" evidence="9">
    <location>
        <begin position="6"/>
        <end position="72"/>
    </location>
</feature>
<dbReference type="EMBL" id="JACCKB010000013">
    <property type="protein sequence ID" value="NYZ66358.1"/>
    <property type="molecule type" value="Genomic_DNA"/>
</dbReference>
<dbReference type="InterPro" id="IPR019614">
    <property type="entry name" value="SAM-dep_methyl-trfase"/>
</dbReference>
<evidence type="ECO:0000256" key="3">
    <source>
        <dbReference type="ARBA" id="ARBA00022552"/>
    </source>
</evidence>
<dbReference type="SUPFAM" id="SSF53335">
    <property type="entry name" value="S-adenosyl-L-methionine-dependent methyltransferases"/>
    <property type="match status" value="1"/>
</dbReference>
<comment type="similarity">
    <text evidence="7">Belongs to the methyltransferase superfamily. RlmI family.</text>
</comment>
<sequence>MSLPTIRLKAKADRRLRAGHLWIFSNEVDVKVTPFSNFEPGTQAVVESSTGKPLGVATINPNTLICGRLISRDIQYSLTKSFIVHKVNIALSLREQVFSKPFYRLVYGDSDGLPGLIVDRYGDYLVVQLSTAGMELAKGEIIAALEQALQPKGILFKNNGQSRALEGLLEYVEVVSGEVPDNLQLEENDVFFLAPAKHGQKTGWFYDHRMSRARLQNYAKGKRVLDVFSYVGGWGIQAAKAGASEVVCVDSSKSALEFVTANAELNGVKNTVEALCGDAFETLKQLKDNGERFDIVVVDPPAFIKRRKDLTNGELAYRRINELAIRLMEKDGILLSASCSMHLKRDVLVDILRQASRHLDRNLQIIEQGYQGPDHPVLPAIPETEYLKALFCRVTLI</sequence>
<protein>
    <submittedName>
        <fullName evidence="10">Class I SAM-dependent rRNA methyltransferase</fullName>
    </submittedName>
</protein>
<dbReference type="Proteomes" id="UP000569732">
    <property type="component" value="Unassembled WGS sequence"/>
</dbReference>
<comment type="caution">
    <text evidence="10">The sequence shown here is derived from an EMBL/GenBank/DDBJ whole genome shotgun (WGS) entry which is preliminary data.</text>
</comment>
<dbReference type="InterPro" id="IPR015947">
    <property type="entry name" value="PUA-like_sf"/>
</dbReference>
<name>A0A853I6R3_9GAMM</name>
<dbReference type="GO" id="GO:0006364">
    <property type="term" value="P:rRNA processing"/>
    <property type="evidence" value="ECO:0007669"/>
    <property type="project" value="UniProtKB-KW"/>
</dbReference>
<keyword evidence="5" id="KW-0808">Transferase</keyword>
<dbReference type="AlphaFoldDB" id="A0A853I6R3"/>
<dbReference type="InterPro" id="IPR041532">
    <property type="entry name" value="RlmI-like_PUA"/>
</dbReference>
<dbReference type="Pfam" id="PF10672">
    <property type="entry name" value="Methyltrans_SAM"/>
    <property type="match status" value="1"/>
</dbReference>
<dbReference type="GO" id="GO:0008168">
    <property type="term" value="F:methyltransferase activity"/>
    <property type="evidence" value="ECO:0007669"/>
    <property type="project" value="UniProtKB-KW"/>
</dbReference>
<dbReference type="CDD" id="cd11572">
    <property type="entry name" value="RlmI_M_like"/>
    <property type="match status" value="1"/>
</dbReference>
<keyword evidence="3" id="KW-0698">rRNA processing</keyword>
<proteinExistence type="inferred from homology"/>
<dbReference type="CDD" id="cd02440">
    <property type="entry name" value="AdoMet_MTases"/>
    <property type="match status" value="1"/>
</dbReference>
<gene>
    <name evidence="10" type="ORF">H0A36_10075</name>
</gene>
<evidence type="ECO:0000256" key="2">
    <source>
        <dbReference type="ARBA" id="ARBA00022490"/>
    </source>
</evidence>
<organism evidence="10 11">
    <name type="scientific">Spartinivicinus marinus</name>
    <dbReference type="NCBI Taxonomy" id="2994442"/>
    <lineage>
        <taxon>Bacteria</taxon>
        <taxon>Pseudomonadati</taxon>
        <taxon>Pseudomonadota</taxon>
        <taxon>Gammaproteobacteria</taxon>
        <taxon>Oceanospirillales</taxon>
        <taxon>Zooshikellaceae</taxon>
        <taxon>Spartinivicinus</taxon>
    </lineage>
</organism>
<evidence type="ECO:0000256" key="7">
    <source>
        <dbReference type="ARBA" id="ARBA00038091"/>
    </source>
</evidence>
<evidence type="ECO:0000256" key="6">
    <source>
        <dbReference type="ARBA" id="ARBA00022691"/>
    </source>
</evidence>
<dbReference type="InterPro" id="IPR036974">
    <property type="entry name" value="PUA_sf"/>
</dbReference>
<dbReference type="Pfam" id="PF17785">
    <property type="entry name" value="PUA_3"/>
    <property type="match status" value="1"/>
</dbReference>
<dbReference type="SUPFAM" id="SSF88697">
    <property type="entry name" value="PUA domain-like"/>
    <property type="match status" value="1"/>
</dbReference>